<dbReference type="EnsemblPlants" id="evm.model.02.2035">
    <property type="protein sequence ID" value="cds.evm.model.02.2035"/>
    <property type="gene ID" value="evm.TU.02.2035"/>
</dbReference>
<dbReference type="Gramene" id="evm.model.02.2035">
    <property type="protein sequence ID" value="cds.evm.model.02.2035"/>
    <property type="gene ID" value="evm.TU.02.2035"/>
</dbReference>
<dbReference type="InterPro" id="IPR052929">
    <property type="entry name" value="RNase_H-like_EbsB-rel"/>
</dbReference>
<proteinExistence type="predicted"/>
<feature type="domain" description="RNase H type-1" evidence="1">
    <location>
        <begin position="49"/>
        <end position="158"/>
    </location>
</feature>
<dbReference type="PANTHER" id="PTHR47074:SF11">
    <property type="entry name" value="REVERSE TRANSCRIPTASE-LIKE PROTEIN"/>
    <property type="match status" value="1"/>
</dbReference>
<organism evidence="2 3">
    <name type="scientific">Cannabis sativa</name>
    <name type="common">Hemp</name>
    <name type="synonym">Marijuana</name>
    <dbReference type="NCBI Taxonomy" id="3483"/>
    <lineage>
        <taxon>Eukaryota</taxon>
        <taxon>Viridiplantae</taxon>
        <taxon>Streptophyta</taxon>
        <taxon>Embryophyta</taxon>
        <taxon>Tracheophyta</taxon>
        <taxon>Spermatophyta</taxon>
        <taxon>Magnoliopsida</taxon>
        <taxon>eudicotyledons</taxon>
        <taxon>Gunneridae</taxon>
        <taxon>Pentapetalae</taxon>
        <taxon>rosids</taxon>
        <taxon>fabids</taxon>
        <taxon>Rosales</taxon>
        <taxon>Cannabaceae</taxon>
        <taxon>Cannabis</taxon>
    </lineage>
</organism>
<dbReference type="GO" id="GO:0004523">
    <property type="term" value="F:RNA-DNA hybrid ribonuclease activity"/>
    <property type="evidence" value="ECO:0007669"/>
    <property type="project" value="InterPro"/>
</dbReference>
<dbReference type="InterPro" id="IPR002156">
    <property type="entry name" value="RNaseH_domain"/>
</dbReference>
<dbReference type="EMBL" id="UZAU01000229">
    <property type="status" value="NOT_ANNOTATED_CDS"/>
    <property type="molecule type" value="Genomic_DNA"/>
</dbReference>
<evidence type="ECO:0000259" key="1">
    <source>
        <dbReference type="Pfam" id="PF13456"/>
    </source>
</evidence>
<keyword evidence="3" id="KW-1185">Reference proteome</keyword>
<protein>
    <recommendedName>
        <fullName evidence="1">RNase H type-1 domain-containing protein</fullName>
    </recommendedName>
</protein>
<accession>A0A803NW35</accession>
<evidence type="ECO:0000313" key="3">
    <source>
        <dbReference type="Proteomes" id="UP000596661"/>
    </source>
</evidence>
<reference evidence="2" key="1">
    <citation type="submission" date="2018-11" db="EMBL/GenBank/DDBJ databases">
        <authorList>
            <person name="Grassa J C."/>
        </authorList>
    </citation>
    <scope>NUCLEOTIDE SEQUENCE [LARGE SCALE GENOMIC DNA]</scope>
</reference>
<dbReference type="Gene3D" id="3.30.420.10">
    <property type="entry name" value="Ribonuclease H-like superfamily/Ribonuclease H"/>
    <property type="match status" value="1"/>
</dbReference>
<dbReference type="PANTHER" id="PTHR47074">
    <property type="entry name" value="BNAC02G40300D PROTEIN"/>
    <property type="match status" value="1"/>
</dbReference>
<dbReference type="Proteomes" id="UP000596661">
    <property type="component" value="Chromosome 2"/>
</dbReference>
<dbReference type="GO" id="GO:0003676">
    <property type="term" value="F:nucleic acid binding"/>
    <property type="evidence" value="ECO:0007669"/>
    <property type="project" value="InterPro"/>
</dbReference>
<name>A0A803NW35_CANSA</name>
<sequence>MLAAPWCAPSEPPGTFASWLELTFSSTAMEDMCKIAMVCWALWKENSYGFGMVARDHLGSPLHIHAAYHGGYFPPEVIEAMGIKEALSWIKAYHWKGVTIESDSMLVVQAIHSTQLMTFVFGLVVNDCRTLLSSLSDIQLRFVRPSANRAAHYVARHARSLTGRSILGLSILRDLQIILYSEC</sequence>
<evidence type="ECO:0000313" key="2">
    <source>
        <dbReference type="EnsemblPlants" id="cds.evm.model.02.2035"/>
    </source>
</evidence>
<dbReference type="AlphaFoldDB" id="A0A803NW35"/>
<dbReference type="Pfam" id="PF13456">
    <property type="entry name" value="RVT_3"/>
    <property type="match status" value="1"/>
</dbReference>
<reference evidence="2" key="2">
    <citation type="submission" date="2021-03" db="UniProtKB">
        <authorList>
            <consortium name="EnsemblPlants"/>
        </authorList>
    </citation>
    <scope>IDENTIFICATION</scope>
</reference>
<dbReference type="InterPro" id="IPR012337">
    <property type="entry name" value="RNaseH-like_sf"/>
</dbReference>
<dbReference type="InterPro" id="IPR044730">
    <property type="entry name" value="RNase_H-like_dom_plant"/>
</dbReference>
<dbReference type="CDD" id="cd06222">
    <property type="entry name" value="RNase_H_like"/>
    <property type="match status" value="1"/>
</dbReference>
<dbReference type="SUPFAM" id="SSF53098">
    <property type="entry name" value="Ribonuclease H-like"/>
    <property type="match status" value="1"/>
</dbReference>
<dbReference type="InterPro" id="IPR036397">
    <property type="entry name" value="RNaseH_sf"/>
</dbReference>